<reference evidence="5 6" key="1">
    <citation type="submission" date="2018-08" db="EMBL/GenBank/DDBJ databases">
        <title>A genome reference for cultivated species of the human gut microbiota.</title>
        <authorList>
            <person name="Zou Y."/>
            <person name="Xue W."/>
            <person name="Luo G."/>
        </authorList>
    </citation>
    <scope>NUCLEOTIDE SEQUENCE [LARGE SCALE GENOMIC DNA]</scope>
    <source>
        <strain evidence="4 6">AM16-11</strain>
        <strain evidence="3 5">TF11-15AC</strain>
    </source>
</reference>
<dbReference type="AlphaFoldDB" id="A0A3E4M1E8"/>
<dbReference type="Proteomes" id="UP001197847">
    <property type="component" value="Unassembled WGS sequence"/>
</dbReference>
<evidence type="ECO:0000313" key="3">
    <source>
        <dbReference type="EMBL" id="RGK43550.1"/>
    </source>
</evidence>
<protein>
    <submittedName>
        <fullName evidence="3">Uncharacterized protein</fullName>
    </submittedName>
</protein>
<feature type="transmembrane region" description="Helical" evidence="1">
    <location>
        <begin position="90"/>
        <end position="115"/>
    </location>
</feature>
<dbReference type="Proteomes" id="UP000285865">
    <property type="component" value="Unassembled WGS sequence"/>
</dbReference>
<accession>A0A3E4M1E8</accession>
<gene>
    <name evidence="4" type="ORF">DW172_16050</name>
    <name evidence="3" type="ORF">DXD13_06100</name>
    <name evidence="2" type="ORF">LK487_02640</name>
</gene>
<dbReference type="Proteomes" id="UP000261052">
    <property type="component" value="Unassembled WGS sequence"/>
</dbReference>
<evidence type="ECO:0000313" key="2">
    <source>
        <dbReference type="EMBL" id="MCC2745946.1"/>
    </source>
</evidence>
<keyword evidence="1" id="KW-0472">Membrane</keyword>
<dbReference type="EMBL" id="JAJFBX010000002">
    <property type="protein sequence ID" value="MCC2745946.1"/>
    <property type="molecule type" value="Genomic_DNA"/>
</dbReference>
<sequence length="156" mass="16596">MIYIKSCPVANRHGRKIMFRREQEENKMELCYDGALVLPSSYAVMDEEEMTYTEGGGSRTYRGNQGWAAAVALTSAGLFLSGMGKAVGVTIIRGCIGGGPIAWICGIAATVAIMYGSGALGGQMYSAGFQALYCMAKKGKFTLKTTSNPFGLFSVS</sequence>
<evidence type="ECO:0000313" key="6">
    <source>
        <dbReference type="Proteomes" id="UP000285865"/>
    </source>
</evidence>
<keyword evidence="1" id="KW-0812">Transmembrane</keyword>
<keyword evidence="1" id="KW-1133">Transmembrane helix</keyword>
<dbReference type="EMBL" id="QSQP01000006">
    <property type="protein sequence ID" value="RGK43550.1"/>
    <property type="molecule type" value="Genomic_DNA"/>
</dbReference>
<name>A0A3E4M1E8_9FIRM</name>
<organism evidence="3 5">
    <name type="scientific">Agathobacter rectalis</name>
    <dbReference type="NCBI Taxonomy" id="39491"/>
    <lineage>
        <taxon>Bacteria</taxon>
        <taxon>Bacillati</taxon>
        <taxon>Bacillota</taxon>
        <taxon>Clostridia</taxon>
        <taxon>Lachnospirales</taxon>
        <taxon>Lachnospiraceae</taxon>
        <taxon>Agathobacter</taxon>
    </lineage>
</organism>
<dbReference type="EMBL" id="QRKN01000026">
    <property type="protein sequence ID" value="RHI16533.1"/>
    <property type="molecule type" value="Genomic_DNA"/>
</dbReference>
<evidence type="ECO:0000256" key="1">
    <source>
        <dbReference type="SAM" id="Phobius"/>
    </source>
</evidence>
<evidence type="ECO:0000313" key="4">
    <source>
        <dbReference type="EMBL" id="RHI16533.1"/>
    </source>
</evidence>
<comment type="caution">
    <text evidence="3">The sequence shown here is derived from an EMBL/GenBank/DDBJ whole genome shotgun (WGS) entry which is preliminary data.</text>
</comment>
<feature type="transmembrane region" description="Helical" evidence="1">
    <location>
        <begin position="66"/>
        <end position="84"/>
    </location>
</feature>
<reference evidence="2" key="2">
    <citation type="submission" date="2021-10" db="EMBL/GenBank/DDBJ databases">
        <title>Collection of gut derived symbiotic bacterial strains cultured from healthy donors.</title>
        <authorList>
            <person name="Lin H."/>
            <person name="Littmann E."/>
            <person name="Claire K."/>
            <person name="Pamer E."/>
        </authorList>
    </citation>
    <scope>NUCLEOTIDE SEQUENCE</scope>
    <source>
        <strain evidence="2">MSK.22.92</strain>
    </source>
</reference>
<proteinExistence type="predicted"/>
<evidence type="ECO:0000313" key="5">
    <source>
        <dbReference type="Proteomes" id="UP000261052"/>
    </source>
</evidence>